<evidence type="ECO:0000313" key="2">
    <source>
        <dbReference type="Proteomes" id="UP000814140"/>
    </source>
</evidence>
<organism evidence="1 2">
    <name type="scientific">Artomyces pyxidatus</name>
    <dbReference type="NCBI Taxonomy" id="48021"/>
    <lineage>
        <taxon>Eukaryota</taxon>
        <taxon>Fungi</taxon>
        <taxon>Dikarya</taxon>
        <taxon>Basidiomycota</taxon>
        <taxon>Agaricomycotina</taxon>
        <taxon>Agaricomycetes</taxon>
        <taxon>Russulales</taxon>
        <taxon>Auriscalpiaceae</taxon>
        <taxon>Artomyces</taxon>
    </lineage>
</organism>
<reference evidence="1" key="2">
    <citation type="journal article" date="2022" name="New Phytol.">
        <title>Evolutionary transition to the ectomycorrhizal habit in the genomes of a hyperdiverse lineage of mushroom-forming fungi.</title>
        <authorList>
            <person name="Looney B."/>
            <person name="Miyauchi S."/>
            <person name="Morin E."/>
            <person name="Drula E."/>
            <person name="Courty P.E."/>
            <person name="Kohler A."/>
            <person name="Kuo A."/>
            <person name="LaButti K."/>
            <person name="Pangilinan J."/>
            <person name="Lipzen A."/>
            <person name="Riley R."/>
            <person name="Andreopoulos W."/>
            <person name="He G."/>
            <person name="Johnson J."/>
            <person name="Nolan M."/>
            <person name="Tritt A."/>
            <person name="Barry K.W."/>
            <person name="Grigoriev I.V."/>
            <person name="Nagy L.G."/>
            <person name="Hibbett D."/>
            <person name="Henrissat B."/>
            <person name="Matheny P.B."/>
            <person name="Labbe J."/>
            <person name="Martin F.M."/>
        </authorList>
    </citation>
    <scope>NUCLEOTIDE SEQUENCE</scope>
    <source>
        <strain evidence="1">HHB10654</strain>
    </source>
</reference>
<reference evidence="1" key="1">
    <citation type="submission" date="2021-03" db="EMBL/GenBank/DDBJ databases">
        <authorList>
            <consortium name="DOE Joint Genome Institute"/>
            <person name="Ahrendt S."/>
            <person name="Looney B.P."/>
            <person name="Miyauchi S."/>
            <person name="Morin E."/>
            <person name="Drula E."/>
            <person name="Courty P.E."/>
            <person name="Chicoki N."/>
            <person name="Fauchery L."/>
            <person name="Kohler A."/>
            <person name="Kuo A."/>
            <person name="Labutti K."/>
            <person name="Pangilinan J."/>
            <person name="Lipzen A."/>
            <person name="Riley R."/>
            <person name="Andreopoulos W."/>
            <person name="He G."/>
            <person name="Johnson J."/>
            <person name="Barry K.W."/>
            <person name="Grigoriev I.V."/>
            <person name="Nagy L."/>
            <person name="Hibbett D."/>
            <person name="Henrissat B."/>
            <person name="Matheny P.B."/>
            <person name="Labbe J."/>
            <person name="Martin F."/>
        </authorList>
    </citation>
    <scope>NUCLEOTIDE SEQUENCE</scope>
    <source>
        <strain evidence="1">HHB10654</strain>
    </source>
</reference>
<dbReference type="Proteomes" id="UP000814140">
    <property type="component" value="Unassembled WGS sequence"/>
</dbReference>
<keyword evidence="2" id="KW-1185">Reference proteome</keyword>
<dbReference type="EMBL" id="MU277191">
    <property type="protein sequence ID" value="KAI0067067.1"/>
    <property type="molecule type" value="Genomic_DNA"/>
</dbReference>
<accession>A0ACB8TF47</accession>
<sequence length="724" mass="79123">MNSSTPLEARLNAARPPPSSPAAMRAGPGTPRRVPSAGTVPTASSSFSSAAHSTQTITPSTEKTTPSTISSLTPSVLRPPPAQPSALSRVPSAESMSISSKSTTPTPLPPSSSASLTPRKPPLVAPVDAASVSGSPALAVPAHPTFQGPPRQPAPTPSTPSPTPAILSTISTSPRPRNATAKPMSTPTPAQPPPAISIPSSSSGVIDLTLPVATLGPAFQPLPRPPSRQSSASQPSSPAPSSRSAQVYDDARAAQRNQALVQFGQKMKERAVAAEEREKALQAELAELKSLLVENEAKAHRQLAELETRARSQSLEQEENMKRQLAEYEVKAKNRLSEQEEKMKSLAEANDRLQAMQIMLTNKLKTAEAAATTRLLKLQGKAEMALTDGTEAIALSDAISSLEKHVEGLQTALRTESLGQQSASRRLKEEQEKLAKVTRELEEARGKTSTIKEMHKTVTPSTDTIDKQGLELERLCRTLEAERATRLSVEERLRTELEAHGRSVAPTGKESGDAQVEQELLALLSKELEDARQEINVSLQGRLMSARHEELQPPRKPAKLEEGEGRIPERQSRTVEDLENERRLVQDMLGMLRDEIFARQRLEMQLQEEKIKRAEDVAILHSQRRDLESARNKLEELLHEEERRLGHVLADLEEERRNGLELRELLEREAAGRRAIKDELSDARESHERAMRAIERECREPFVVPALLDAFLTISAMSDRVLSA</sequence>
<evidence type="ECO:0000313" key="1">
    <source>
        <dbReference type="EMBL" id="KAI0067067.1"/>
    </source>
</evidence>
<proteinExistence type="predicted"/>
<gene>
    <name evidence="1" type="ORF">BV25DRAFT_1912403</name>
</gene>
<protein>
    <submittedName>
        <fullName evidence="1">Uncharacterized protein</fullName>
    </submittedName>
</protein>
<name>A0ACB8TF47_9AGAM</name>
<comment type="caution">
    <text evidence="1">The sequence shown here is derived from an EMBL/GenBank/DDBJ whole genome shotgun (WGS) entry which is preliminary data.</text>
</comment>